<feature type="coiled-coil region" evidence="2">
    <location>
        <begin position="681"/>
        <end position="708"/>
    </location>
</feature>
<sequence length="799" mass="88055">MSKKQNTKDPSGFIFDVQSNTVMAQGGTFENMKEKISAVRAIVPNRSNNEIVLVLQHFDNCVDRTVQAFMEGNASEVLKEWTVTGKKKNKKKKTKAKPQAEPSSGSDPTKPAPAEEEQPARSERAGVNGFHVNGCAHDAESADSLSEGLDALSIDARELEDCDVPERTAVPDLANGIADSDPKSLTIHPSQSPSSLRQQRNPPRPPSRPATAPPPGARLEDAPVSPANRKLGGGDEAAVPAGSSIEKSVKDLQRCSVSLARYRAVLKDEMDASIKKMKQVFTELQSSLMDREVALLAEMDKVKAEAMEILGGRQRRAEALKKLADVAVRMSDEQLLELRADIKHFVSERKYDEELGRAARFSCDLEALKRSIAAFGHDPPPPALMASGATSRSEDEESLAGQKRSSAPASGTVPKRRSSSRFIKRKKFDDELVESSLAKSSSRAKGAGGAEPARCSGSEPSSGEKKKVSKSVAAPVAPSPVPPHPSLAKRVKKSKQPPPVTKDLGRWKPADDLLLINAVLQTNDLTSVHLGVKFSCRFNLREIQERWYALLYDPVISKLACQAMRQLHPEAIAAIQSKVLFSKAEEQLLTKVGSSSQPTLDTFQELLHKHPDVFYPSRTAKALQLHWQLMKQYYLLDDQTVQPLPKGDQVLNFSDAEDALDDSKLKDVRDEVLEHELTVADRRQKREIRQLEQELHKWQITLGRATKDNQIDVDLALEGPAWKISRKQGIIKLKNNGDFFIANEGRRPIYIDGRPVLGGNKWKLNNNSVVEIASLRFVFLINQDLIALIKAEAAKLAQQ</sequence>
<dbReference type="InterPro" id="IPR009060">
    <property type="entry name" value="UBA-like_sf"/>
</dbReference>
<organism evidence="5 6">
    <name type="scientific">Patagioenas fasciata monilis</name>
    <dbReference type="NCBI Taxonomy" id="372326"/>
    <lineage>
        <taxon>Eukaryota</taxon>
        <taxon>Metazoa</taxon>
        <taxon>Chordata</taxon>
        <taxon>Craniata</taxon>
        <taxon>Vertebrata</taxon>
        <taxon>Euteleostomi</taxon>
        <taxon>Archelosauria</taxon>
        <taxon>Archosauria</taxon>
        <taxon>Dinosauria</taxon>
        <taxon>Saurischia</taxon>
        <taxon>Theropoda</taxon>
        <taxon>Coelurosauria</taxon>
        <taxon>Aves</taxon>
        <taxon>Neognathae</taxon>
        <taxon>Neoaves</taxon>
        <taxon>Columbimorphae</taxon>
        <taxon>Columbiformes</taxon>
        <taxon>Columbidae</taxon>
        <taxon>Patagioenas</taxon>
    </lineage>
</organism>
<dbReference type="CDD" id="cd22687">
    <property type="entry name" value="FHA_MCRS1"/>
    <property type="match status" value="1"/>
</dbReference>
<dbReference type="InterPro" id="IPR000253">
    <property type="entry name" value="FHA_dom"/>
</dbReference>
<comment type="similarity">
    <text evidence="1">Belongs to the SPATS2 family.</text>
</comment>
<dbReference type="Gene3D" id="2.60.200.20">
    <property type="match status" value="1"/>
</dbReference>
<evidence type="ECO:0000313" key="6">
    <source>
        <dbReference type="Proteomes" id="UP000190648"/>
    </source>
</evidence>
<dbReference type="GO" id="GO:0005737">
    <property type="term" value="C:cytoplasm"/>
    <property type="evidence" value="ECO:0007669"/>
    <property type="project" value="TreeGrafter"/>
</dbReference>
<evidence type="ECO:0000256" key="2">
    <source>
        <dbReference type="SAM" id="Coils"/>
    </source>
</evidence>
<evidence type="ECO:0000256" key="3">
    <source>
        <dbReference type="SAM" id="MobiDB-lite"/>
    </source>
</evidence>
<feature type="region of interest" description="Disordered" evidence="3">
    <location>
        <begin position="167"/>
        <end position="242"/>
    </location>
</feature>
<feature type="region of interest" description="Disordered" evidence="3">
    <location>
        <begin position="85"/>
        <end position="123"/>
    </location>
</feature>
<feature type="domain" description="FHA" evidence="4">
    <location>
        <begin position="700"/>
        <end position="756"/>
    </location>
</feature>
<dbReference type="EMBL" id="LSYS01009212">
    <property type="protein sequence ID" value="OPJ67311.1"/>
    <property type="molecule type" value="Genomic_DNA"/>
</dbReference>
<dbReference type="PANTHER" id="PTHR15623">
    <property type="entry name" value="SPERMATOGENESIS-ASSOCIATED SERINE-RICH PROTEIN 2-RELATED"/>
    <property type="match status" value="1"/>
</dbReference>
<dbReference type="STRING" id="372326.A0A1V4J519"/>
<evidence type="ECO:0000256" key="1">
    <source>
        <dbReference type="ARBA" id="ARBA00007105"/>
    </source>
</evidence>
<dbReference type="PANTHER" id="PTHR15623:SF10">
    <property type="entry name" value="SPERMATOGENESIS-ASSOCIATED SERINE-RICH PROTEIN 2"/>
    <property type="match status" value="1"/>
</dbReference>
<keyword evidence="6" id="KW-1185">Reference proteome</keyword>
<accession>A0A1V4J519</accession>
<keyword evidence="2" id="KW-0175">Coiled coil</keyword>
<dbReference type="SUPFAM" id="SSF49879">
    <property type="entry name" value="SMAD/FHA domain"/>
    <property type="match status" value="1"/>
</dbReference>
<feature type="compositionally biased region" description="Low complexity" evidence="3">
    <location>
        <begin position="189"/>
        <end position="201"/>
    </location>
</feature>
<feature type="compositionally biased region" description="Basic residues" evidence="3">
    <location>
        <begin position="85"/>
        <end position="96"/>
    </location>
</feature>
<dbReference type="Pfam" id="PF07139">
    <property type="entry name" value="SPATS2-like"/>
    <property type="match status" value="1"/>
</dbReference>
<proteinExistence type="inferred from homology"/>
<reference evidence="5 6" key="1">
    <citation type="submission" date="2016-02" db="EMBL/GenBank/DDBJ databases">
        <title>Band-tailed pigeon sequencing and assembly.</title>
        <authorList>
            <person name="Soares A.E."/>
            <person name="Novak B.J."/>
            <person name="Rice E.S."/>
            <person name="O'Connell B."/>
            <person name="Chang D."/>
            <person name="Weber S."/>
            <person name="Shapiro B."/>
        </authorList>
    </citation>
    <scope>NUCLEOTIDE SEQUENCE [LARGE SCALE GENOMIC DNA]</scope>
    <source>
        <strain evidence="5">BTP2013</strain>
        <tissue evidence="5">Blood</tissue>
    </source>
</reference>
<dbReference type="Pfam" id="PF13325">
    <property type="entry name" value="MCRS_N"/>
    <property type="match status" value="1"/>
</dbReference>
<feature type="compositionally biased region" description="Pro residues" evidence="3">
    <location>
        <begin position="202"/>
        <end position="216"/>
    </location>
</feature>
<feature type="region of interest" description="Disordered" evidence="3">
    <location>
        <begin position="374"/>
        <end position="421"/>
    </location>
</feature>
<protein>
    <submittedName>
        <fullName evidence="5">Spermatogenesis-associated serine-rich protein 2</fullName>
    </submittedName>
</protein>
<dbReference type="Proteomes" id="UP000190648">
    <property type="component" value="Unassembled WGS sequence"/>
</dbReference>
<dbReference type="InterPro" id="IPR025999">
    <property type="entry name" value="MCRS_N"/>
</dbReference>
<dbReference type="PROSITE" id="PS50006">
    <property type="entry name" value="FHA_DOMAIN"/>
    <property type="match status" value="1"/>
</dbReference>
<gene>
    <name evidence="5" type="primary">SPATS2</name>
    <name evidence="5" type="ORF">AV530_011059</name>
</gene>
<dbReference type="InterPro" id="IPR009816">
    <property type="entry name" value="SPATS2-like"/>
</dbReference>
<dbReference type="OrthoDB" id="10262769at2759"/>
<evidence type="ECO:0000313" key="5">
    <source>
        <dbReference type="EMBL" id="OPJ67311.1"/>
    </source>
</evidence>
<dbReference type="SUPFAM" id="SSF46934">
    <property type="entry name" value="UBA-like"/>
    <property type="match status" value="1"/>
</dbReference>
<name>A0A1V4J519_PATFA</name>
<evidence type="ECO:0000259" key="4">
    <source>
        <dbReference type="PROSITE" id="PS50006"/>
    </source>
</evidence>
<dbReference type="InterPro" id="IPR008984">
    <property type="entry name" value="SMAD_FHA_dom_sf"/>
</dbReference>
<dbReference type="AlphaFoldDB" id="A0A1V4J519"/>
<dbReference type="SMART" id="SM00240">
    <property type="entry name" value="FHA"/>
    <property type="match status" value="1"/>
</dbReference>
<feature type="region of interest" description="Disordered" evidence="3">
    <location>
        <begin position="434"/>
        <end position="504"/>
    </location>
</feature>
<comment type="caution">
    <text evidence="5">The sequence shown here is derived from an EMBL/GenBank/DDBJ whole genome shotgun (WGS) entry which is preliminary data.</text>
</comment>